<comment type="caution">
    <text evidence="2">The sequence shown here is derived from an EMBL/GenBank/DDBJ whole genome shotgun (WGS) entry which is preliminary data.</text>
</comment>
<reference evidence="2 3" key="1">
    <citation type="submission" date="2017-10" db="EMBL/GenBank/DDBJ databases">
        <title>Comparative genomics in systemic dimorphic fungi from Ajellomycetaceae.</title>
        <authorList>
            <person name="Munoz J.F."/>
            <person name="Mcewen J.G."/>
            <person name="Clay O.K."/>
            <person name="Cuomo C.A."/>
        </authorList>
    </citation>
    <scope>NUCLEOTIDE SEQUENCE [LARGE SCALE GENOMIC DNA]</scope>
    <source>
        <strain evidence="2 3">UAMH7299</strain>
    </source>
</reference>
<feature type="compositionally biased region" description="Polar residues" evidence="1">
    <location>
        <begin position="1"/>
        <end position="14"/>
    </location>
</feature>
<organism evidence="2 3">
    <name type="scientific">Polytolypa hystricis (strain UAMH7299)</name>
    <dbReference type="NCBI Taxonomy" id="1447883"/>
    <lineage>
        <taxon>Eukaryota</taxon>
        <taxon>Fungi</taxon>
        <taxon>Dikarya</taxon>
        <taxon>Ascomycota</taxon>
        <taxon>Pezizomycotina</taxon>
        <taxon>Eurotiomycetes</taxon>
        <taxon>Eurotiomycetidae</taxon>
        <taxon>Onygenales</taxon>
        <taxon>Onygenales incertae sedis</taxon>
        <taxon>Polytolypa</taxon>
    </lineage>
</organism>
<keyword evidence="3" id="KW-1185">Reference proteome</keyword>
<gene>
    <name evidence="2" type="ORF">AJ80_01335</name>
</gene>
<dbReference type="EMBL" id="PDNA01000011">
    <property type="protein sequence ID" value="PGH26951.1"/>
    <property type="molecule type" value="Genomic_DNA"/>
</dbReference>
<feature type="region of interest" description="Disordered" evidence="1">
    <location>
        <begin position="1"/>
        <end position="42"/>
    </location>
</feature>
<dbReference type="GO" id="GO:0033167">
    <property type="term" value="C:ARC complex"/>
    <property type="evidence" value="ECO:0007669"/>
    <property type="project" value="InterPro"/>
</dbReference>
<evidence type="ECO:0000256" key="1">
    <source>
        <dbReference type="SAM" id="MobiDB-lite"/>
    </source>
</evidence>
<protein>
    <submittedName>
        <fullName evidence="2">Uncharacterized protein</fullName>
    </submittedName>
</protein>
<dbReference type="OrthoDB" id="435402at2759"/>
<dbReference type="Pfam" id="PF09692">
    <property type="entry name" value="Arb1"/>
    <property type="match status" value="1"/>
</dbReference>
<dbReference type="InterPro" id="IPR018606">
    <property type="entry name" value="Arb1"/>
</dbReference>
<dbReference type="GO" id="GO:0031047">
    <property type="term" value="P:regulatory ncRNA-mediated gene silencing"/>
    <property type="evidence" value="ECO:0007669"/>
    <property type="project" value="InterPro"/>
</dbReference>
<name>A0A2B7Z0V7_POLH7</name>
<dbReference type="Proteomes" id="UP000224634">
    <property type="component" value="Unassembled WGS sequence"/>
</dbReference>
<accession>A0A2B7Z0V7</accession>
<proteinExistence type="predicted"/>
<dbReference type="AlphaFoldDB" id="A0A2B7Z0V7"/>
<dbReference type="STRING" id="1447883.A0A2B7Z0V7"/>
<evidence type="ECO:0000313" key="3">
    <source>
        <dbReference type="Proteomes" id="UP000224634"/>
    </source>
</evidence>
<evidence type="ECO:0000313" key="2">
    <source>
        <dbReference type="EMBL" id="PGH26951.1"/>
    </source>
</evidence>
<sequence length="495" mass="55451">MATPNDPSGTNPTLHDTAAADGPLTTLPSDLGTALDGDENGSCVDAVADHTYEGEQEINLTRTAPTKKKKKKRNKARTKGQKKLGTGFEEYFVDRPLTVAEHEEEKRLYDVDPFLTAGSRIETAIQRYQAKRALNPERRNVFTKYMSYGGVDVGPKMFGGSDPRDLKDMDAEEIRVATAHASIPKDRSEWIIDFEAVAKGFFSSVVPWFFDLEKEELVNMTTGTIKNFYNYILYHDVCPEYRENILAARSVCDTANEELWRAREAFSSSPGDFNTACSTLFGGHYFGFYIGTEEGAKEKSEQQDAIGMPDETARKVTKFAVAGAGSFEQASQFRDLATKNELKGVCVDENGFEIISITEPDSGLRDFYKEYAPDLQAVGKIRARAWRDPGMPEEDLAPEERNQLQLAKPNEFEFFVEESRLKLCFVGMKVRAAIWELNCGVHYFDRPLATYCSFYTVLPNDSMIGWKKPRDLRDDELTLGKKAVDGGQDEDGDVG</sequence>